<dbReference type="GO" id="GO:0005654">
    <property type="term" value="C:nucleoplasm"/>
    <property type="evidence" value="ECO:0007669"/>
    <property type="project" value="TreeGrafter"/>
</dbReference>
<keyword evidence="1" id="KW-0479">Metal-binding</keyword>
<dbReference type="AlphaFoldDB" id="A0A8S3RFZ2"/>
<dbReference type="EMBL" id="CAJPWZ010001104">
    <property type="protein sequence ID" value="CAG2208297.1"/>
    <property type="molecule type" value="Genomic_DNA"/>
</dbReference>
<gene>
    <name evidence="3" type="ORF">MEDL_22383</name>
</gene>
<name>A0A8S3RFZ2_MYTED</name>
<evidence type="ECO:0000313" key="3">
    <source>
        <dbReference type="EMBL" id="CAG2208297.1"/>
    </source>
</evidence>
<dbReference type="PANTHER" id="PTHR25462">
    <property type="entry name" value="BONUS, ISOFORM C-RELATED"/>
    <property type="match status" value="1"/>
</dbReference>
<proteinExistence type="predicted"/>
<dbReference type="InterPro" id="IPR000315">
    <property type="entry name" value="Znf_B-box"/>
</dbReference>
<dbReference type="Proteomes" id="UP000683360">
    <property type="component" value="Unassembled WGS sequence"/>
</dbReference>
<feature type="domain" description="B box-type" evidence="2">
    <location>
        <begin position="4"/>
        <end position="47"/>
    </location>
</feature>
<evidence type="ECO:0000313" key="4">
    <source>
        <dbReference type="Proteomes" id="UP000683360"/>
    </source>
</evidence>
<dbReference type="OrthoDB" id="6093251at2759"/>
<keyword evidence="1" id="KW-0863">Zinc-finger</keyword>
<sequence>MAQSAASTCEICTGGPGEHYCQQCDQLFCGSCKLSHLRTKSCKNHTFDCDTPVCRICTVEKHSRHLMTDLTKSTKKLRSELAKDIELKETTSRQNVNTIEKYTKAYREEVKAVIKTITEEGNSWKKLIDKKVEGFVKLVQDEEQKALHNMSALIKVHRKDFENCQQWQKNIKEMESIADVLLLKKLKKLKVDVDNIELQQVPERSSVSYRNKKPLGTEIDSLFGELQFK</sequence>
<dbReference type="PROSITE" id="PS50119">
    <property type="entry name" value="ZF_BBOX"/>
    <property type="match status" value="1"/>
</dbReference>
<dbReference type="GO" id="GO:0008270">
    <property type="term" value="F:zinc ion binding"/>
    <property type="evidence" value="ECO:0007669"/>
    <property type="project" value="UniProtKB-KW"/>
</dbReference>
<dbReference type="PANTHER" id="PTHR25462:SF296">
    <property type="entry name" value="MEIOTIC P26, ISOFORM F"/>
    <property type="match status" value="1"/>
</dbReference>
<protein>
    <submittedName>
        <fullName evidence="3">TRIM9_67</fullName>
    </submittedName>
</protein>
<evidence type="ECO:0000256" key="1">
    <source>
        <dbReference type="PROSITE-ProRule" id="PRU00024"/>
    </source>
</evidence>
<organism evidence="3 4">
    <name type="scientific">Mytilus edulis</name>
    <name type="common">Blue mussel</name>
    <dbReference type="NCBI Taxonomy" id="6550"/>
    <lineage>
        <taxon>Eukaryota</taxon>
        <taxon>Metazoa</taxon>
        <taxon>Spiralia</taxon>
        <taxon>Lophotrochozoa</taxon>
        <taxon>Mollusca</taxon>
        <taxon>Bivalvia</taxon>
        <taxon>Autobranchia</taxon>
        <taxon>Pteriomorphia</taxon>
        <taxon>Mytilida</taxon>
        <taxon>Mytiloidea</taxon>
        <taxon>Mytilidae</taxon>
        <taxon>Mytilinae</taxon>
        <taxon>Mytilus</taxon>
    </lineage>
</organism>
<keyword evidence="1" id="KW-0862">Zinc</keyword>
<evidence type="ECO:0000259" key="2">
    <source>
        <dbReference type="PROSITE" id="PS50119"/>
    </source>
</evidence>
<dbReference type="CDD" id="cd19757">
    <property type="entry name" value="Bbox1"/>
    <property type="match status" value="1"/>
</dbReference>
<comment type="caution">
    <text evidence="3">The sequence shown here is derived from an EMBL/GenBank/DDBJ whole genome shotgun (WGS) entry which is preliminary data.</text>
</comment>
<keyword evidence="4" id="KW-1185">Reference proteome</keyword>
<reference evidence="3" key="1">
    <citation type="submission" date="2021-03" db="EMBL/GenBank/DDBJ databases">
        <authorList>
            <person name="Bekaert M."/>
        </authorList>
    </citation>
    <scope>NUCLEOTIDE SEQUENCE</scope>
</reference>
<dbReference type="InterPro" id="IPR047153">
    <property type="entry name" value="TRIM45/56/19-like"/>
</dbReference>
<accession>A0A8S3RFZ2</accession>
<dbReference type="GO" id="GO:0061630">
    <property type="term" value="F:ubiquitin protein ligase activity"/>
    <property type="evidence" value="ECO:0007669"/>
    <property type="project" value="TreeGrafter"/>
</dbReference>